<dbReference type="Gene3D" id="1.10.3210.10">
    <property type="entry name" value="Hypothetical protein af1432"/>
    <property type="match status" value="2"/>
</dbReference>
<evidence type="ECO:0000313" key="3">
    <source>
        <dbReference type="EMBL" id="KMT23357.1"/>
    </source>
</evidence>
<dbReference type="CDD" id="cd00077">
    <property type="entry name" value="HDc"/>
    <property type="match status" value="2"/>
</dbReference>
<dbReference type="NCBIfam" id="TIGR00277">
    <property type="entry name" value="HDIG"/>
    <property type="match status" value="1"/>
</dbReference>
<proteinExistence type="predicted"/>
<evidence type="ECO:0000313" key="4">
    <source>
        <dbReference type="Proteomes" id="UP000036756"/>
    </source>
</evidence>
<dbReference type="PATRIC" id="fig|1121307.3.peg.2550"/>
<dbReference type="STRING" id="1121307.CLCY_8c00940"/>
<dbReference type="GO" id="GO:0009214">
    <property type="term" value="P:cyclic nucleotide catabolic process"/>
    <property type="evidence" value="ECO:0007669"/>
    <property type="project" value="TreeGrafter"/>
</dbReference>
<dbReference type="SMART" id="SM00471">
    <property type="entry name" value="HDc"/>
    <property type="match status" value="2"/>
</dbReference>
<dbReference type="InterPro" id="IPR003607">
    <property type="entry name" value="HD/PDEase_dom"/>
</dbReference>
<dbReference type="Proteomes" id="UP000036756">
    <property type="component" value="Unassembled WGS sequence"/>
</dbReference>
<dbReference type="PROSITE" id="PS51832">
    <property type="entry name" value="HD_GYP"/>
    <property type="match status" value="2"/>
</dbReference>
<keyword evidence="4" id="KW-1185">Reference proteome</keyword>
<dbReference type="PANTHER" id="PTHR43155:SF1">
    <property type="entry name" value="3'3'-CGAMP-SPECIFIC PHOSPHODIESTERASE 1"/>
    <property type="match status" value="1"/>
</dbReference>
<feature type="domain" description="HD-GYP" evidence="2">
    <location>
        <begin position="228"/>
        <end position="416"/>
    </location>
</feature>
<accession>A0A0J8DBW3</accession>
<gene>
    <name evidence="3" type="ORF">CLCY_8c00940</name>
</gene>
<dbReference type="AlphaFoldDB" id="A0A0J8DBW3"/>
<reference evidence="3 4" key="1">
    <citation type="submission" date="2015-06" db="EMBL/GenBank/DDBJ databases">
        <title>Draft genome sequence of the purine-degrading Clostridium cylindrosporum HC-1 (DSM 605).</title>
        <authorList>
            <person name="Poehlein A."/>
            <person name="Schiel-Bengelsdorf B."/>
            <person name="Bengelsdorf F."/>
            <person name="Daniel R."/>
            <person name="Duerre P."/>
        </authorList>
    </citation>
    <scope>NUCLEOTIDE SEQUENCE [LARGE SCALE GENOMIC DNA]</scope>
    <source>
        <strain evidence="3 4">DSM 605</strain>
    </source>
</reference>
<dbReference type="GO" id="GO:0004112">
    <property type="term" value="F:cyclic-nucleotide phosphodiesterase activity"/>
    <property type="evidence" value="ECO:0007669"/>
    <property type="project" value="TreeGrafter"/>
</dbReference>
<protein>
    <submittedName>
        <fullName evidence="3">HDIG domain-containing protein</fullName>
    </submittedName>
</protein>
<comment type="caution">
    <text evidence="3">The sequence shown here is derived from an EMBL/GenBank/DDBJ whole genome shotgun (WGS) entry which is preliminary data.</text>
</comment>
<dbReference type="SUPFAM" id="SSF109604">
    <property type="entry name" value="HD-domain/PDEase-like"/>
    <property type="match status" value="2"/>
</dbReference>
<organism evidence="3 4">
    <name type="scientific">Clostridium cylindrosporum DSM 605</name>
    <dbReference type="NCBI Taxonomy" id="1121307"/>
    <lineage>
        <taxon>Bacteria</taxon>
        <taxon>Bacillati</taxon>
        <taxon>Bacillota</taxon>
        <taxon>Clostridia</taxon>
        <taxon>Eubacteriales</taxon>
        <taxon>Clostridiaceae</taxon>
        <taxon>Clostridium</taxon>
    </lineage>
</organism>
<name>A0A0J8DBW3_CLOCY</name>
<evidence type="ECO:0000259" key="2">
    <source>
        <dbReference type="PROSITE" id="PS51832"/>
    </source>
</evidence>
<feature type="domain" description="HD" evidence="1">
    <location>
        <begin position="46"/>
        <end position="159"/>
    </location>
</feature>
<dbReference type="InterPro" id="IPR006675">
    <property type="entry name" value="HDIG_dom"/>
</dbReference>
<dbReference type="Pfam" id="PF13487">
    <property type="entry name" value="HD_5"/>
    <property type="match status" value="2"/>
</dbReference>
<feature type="domain" description="HD-GYP" evidence="2">
    <location>
        <begin position="24"/>
        <end position="209"/>
    </location>
</feature>
<evidence type="ECO:0000259" key="1">
    <source>
        <dbReference type="PROSITE" id="PS51831"/>
    </source>
</evidence>
<dbReference type="InterPro" id="IPR037522">
    <property type="entry name" value="HD_GYP_dom"/>
</dbReference>
<dbReference type="PANTHER" id="PTHR43155">
    <property type="entry name" value="CYCLIC DI-GMP PHOSPHODIESTERASE PA4108-RELATED"/>
    <property type="match status" value="1"/>
</dbReference>
<dbReference type="EMBL" id="LFVU01000001">
    <property type="protein sequence ID" value="KMT23357.1"/>
    <property type="molecule type" value="Genomic_DNA"/>
</dbReference>
<dbReference type="PROSITE" id="PS51831">
    <property type="entry name" value="HD"/>
    <property type="match status" value="1"/>
</dbReference>
<dbReference type="RefSeq" id="WP_048569171.1">
    <property type="nucleotide sequence ID" value="NZ_LFVU01000001.1"/>
</dbReference>
<sequence length="416" mass="47878">MGEFDLYQLIEALSISIDIAESTMSNDKVFDKQNFYDAPSLSQHKFFNHSKRTCYVSLTLAQSISKDKKFLEEIYIASMLHDIGVCSQLKKSHEDFDFVKKHTERGYTLMSKLPFSKSVFDAVKYHHENYNGTGPNHLKGDEIPIEAQIIRLADIFEVLYDYEKPNFTQRGKILKWVTSNENILFSPELVKIFLDVQSKDFFWWDYEMIGFSSYIFDNIIPNKKYPITINELKSIALVFADIIDNKSNFTFKHSQNLAKLVGTVSDYLEYDYEKKTRLEIAALLHDIGKLAVPEAILNKNNSLTDMEFSVIKSHAYYTRIILGKIKGLEDIIDIASNHHEKLDGTGYPLGLSSDDISFESRMMAICDIYDALTSKRPYKDTMSTDETFKILDRMAEEGKVCAKALKIFEHCVKTTT</sequence>
<dbReference type="InterPro" id="IPR006674">
    <property type="entry name" value="HD_domain"/>
</dbReference>